<dbReference type="Gene3D" id="3.30.930.10">
    <property type="entry name" value="Bira Bifunctional Protein, Domain 2"/>
    <property type="match status" value="1"/>
</dbReference>
<evidence type="ECO:0000256" key="5">
    <source>
        <dbReference type="ARBA" id="ARBA00022741"/>
    </source>
</evidence>
<keyword evidence="5 10" id="KW-0547">Nucleotide-binding</keyword>
<dbReference type="InterPro" id="IPR033656">
    <property type="entry name" value="HisRS_anticodon"/>
</dbReference>
<dbReference type="EMBL" id="CP136864">
    <property type="protein sequence ID" value="WOJ93756.1"/>
    <property type="molecule type" value="Genomic_DNA"/>
</dbReference>
<evidence type="ECO:0000256" key="8">
    <source>
        <dbReference type="ARBA" id="ARBA00023146"/>
    </source>
</evidence>
<keyword evidence="4 10" id="KW-0436">Ligase</keyword>
<evidence type="ECO:0000313" key="13">
    <source>
        <dbReference type="Proteomes" id="UP001626537"/>
    </source>
</evidence>
<keyword evidence="13" id="KW-1185">Reference proteome</keyword>
<dbReference type="CDD" id="cd00773">
    <property type="entry name" value="HisRS-like_core"/>
    <property type="match status" value="1"/>
</dbReference>
<name>A0ABZ0I413_9GAMM</name>
<proteinExistence type="inferred from homology"/>
<evidence type="ECO:0000256" key="7">
    <source>
        <dbReference type="ARBA" id="ARBA00022917"/>
    </source>
</evidence>
<dbReference type="Pfam" id="PF13393">
    <property type="entry name" value="tRNA-synt_His"/>
    <property type="match status" value="1"/>
</dbReference>
<dbReference type="PANTHER" id="PTHR43707">
    <property type="entry name" value="HISTIDYL-TRNA SYNTHETASE"/>
    <property type="match status" value="1"/>
</dbReference>
<evidence type="ECO:0000256" key="9">
    <source>
        <dbReference type="ARBA" id="ARBA00047639"/>
    </source>
</evidence>
<evidence type="ECO:0000256" key="3">
    <source>
        <dbReference type="ARBA" id="ARBA00022490"/>
    </source>
</evidence>
<dbReference type="InterPro" id="IPR036621">
    <property type="entry name" value="Anticodon-bd_dom_sf"/>
</dbReference>
<gene>
    <name evidence="10 12" type="primary">hisS</name>
    <name evidence="12" type="ORF">R0135_00985</name>
</gene>
<comment type="subunit">
    <text evidence="2 10">Homodimer.</text>
</comment>
<dbReference type="Gene3D" id="3.40.50.800">
    <property type="entry name" value="Anticodon-binding domain"/>
    <property type="match status" value="1"/>
</dbReference>
<dbReference type="EC" id="6.1.1.21" evidence="10"/>
<evidence type="ECO:0000259" key="11">
    <source>
        <dbReference type="PROSITE" id="PS50862"/>
    </source>
</evidence>
<dbReference type="InterPro" id="IPR006195">
    <property type="entry name" value="aa-tRNA-synth_II"/>
</dbReference>
<sequence>MDALRSIRGMNDILPTDATHWQFLEKSVAELLERYGYGELRLPLVEPTALFSRSIGEVTDIVEKEMYSFEDRNGDSMSLRPEGTAGCVRAAIQNNLIANPCRLWYSGPMFRYERPQKGRQRQFHQIGAEIFGYATPDADAELIILLARLWRILGIADAVTLEINSIGSSEARAAYRAALVAYLEQHQEALDEDSQRRLLSNPLRILDSKNPDTQALLNDAPALEEYLDEESVEHFATLRAYLDTAGVSYTVNPRLVRGLDYYNKTVFEWVTDKLGAQGTVCAGGRYDGLVQQLGGRSTPGVGFAMGMERLLLMLEACGKLPDARSPDIFVVTSGTDALHAAIAAVEQLRDAQPSLSIVQQLGGGSFRSQMKKADRSGATLALLWGEDEVAAGEVTVKPLRDGQEQLRLSVASLAETIPSLLQQHTH</sequence>
<dbReference type="NCBIfam" id="TIGR00442">
    <property type="entry name" value="hisS"/>
    <property type="match status" value="1"/>
</dbReference>
<dbReference type="PROSITE" id="PS50862">
    <property type="entry name" value="AA_TRNA_LIGASE_II"/>
    <property type="match status" value="1"/>
</dbReference>
<reference evidence="12 13" key="1">
    <citation type="submission" date="2023-10" db="EMBL/GenBank/DDBJ databases">
        <title>Two novel species belonging to the OM43/NOR5 clade.</title>
        <authorList>
            <person name="Park M."/>
        </authorList>
    </citation>
    <scope>NUCLEOTIDE SEQUENCE [LARGE SCALE GENOMIC DNA]</scope>
    <source>
        <strain evidence="12 13">IMCC43200</strain>
    </source>
</reference>
<dbReference type="InterPro" id="IPR041715">
    <property type="entry name" value="HisRS-like_core"/>
</dbReference>
<comment type="subcellular location">
    <subcellularLocation>
        <location evidence="10">Cytoplasm</location>
    </subcellularLocation>
</comment>
<dbReference type="CDD" id="cd00859">
    <property type="entry name" value="HisRS_anticodon"/>
    <property type="match status" value="1"/>
</dbReference>
<dbReference type="InterPro" id="IPR015807">
    <property type="entry name" value="His-tRNA-ligase"/>
</dbReference>
<comment type="similarity">
    <text evidence="1 10">Belongs to the class-II aminoacyl-tRNA synthetase family.</text>
</comment>
<dbReference type="InterPro" id="IPR045864">
    <property type="entry name" value="aa-tRNA-synth_II/BPL/LPL"/>
</dbReference>
<organism evidence="12 13">
    <name type="scientific">Congregibacter variabilis</name>
    <dbReference type="NCBI Taxonomy" id="3081200"/>
    <lineage>
        <taxon>Bacteria</taxon>
        <taxon>Pseudomonadati</taxon>
        <taxon>Pseudomonadota</taxon>
        <taxon>Gammaproteobacteria</taxon>
        <taxon>Cellvibrionales</taxon>
        <taxon>Halieaceae</taxon>
        <taxon>Congregibacter</taxon>
    </lineage>
</organism>
<accession>A0ABZ0I413</accession>
<dbReference type="GO" id="GO:0004821">
    <property type="term" value="F:histidine-tRNA ligase activity"/>
    <property type="evidence" value="ECO:0007669"/>
    <property type="project" value="UniProtKB-EC"/>
</dbReference>
<keyword evidence="7 10" id="KW-0648">Protein biosynthesis</keyword>
<evidence type="ECO:0000256" key="1">
    <source>
        <dbReference type="ARBA" id="ARBA00008226"/>
    </source>
</evidence>
<dbReference type="PIRSF" id="PIRSF001549">
    <property type="entry name" value="His-tRNA_synth"/>
    <property type="match status" value="1"/>
</dbReference>
<evidence type="ECO:0000313" key="12">
    <source>
        <dbReference type="EMBL" id="WOJ93756.1"/>
    </source>
</evidence>
<protein>
    <recommendedName>
        <fullName evidence="10">Histidine--tRNA ligase</fullName>
        <ecNumber evidence="10">6.1.1.21</ecNumber>
    </recommendedName>
    <alternativeName>
        <fullName evidence="10">Histidyl-tRNA synthetase</fullName>
        <shortName evidence="10">HisRS</shortName>
    </alternativeName>
</protein>
<keyword evidence="6 10" id="KW-0067">ATP-binding</keyword>
<keyword evidence="3 10" id="KW-0963">Cytoplasm</keyword>
<evidence type="ECO:0000256" key="10">
    <source>
        <dbReference type="HAMAP-Rule" id="MF_00127"/>
    </source>
</evidence>
<evidence type="ECO:0000256" key="6">
    <source>
        <dbReference type="ARBA" id="ARBA00022840"/>
    </source>
</evidence>
<comment type="catalytic activity">
    <reaction evidence="9 10">
        <text>tRNA(His) + L-histidine + ATP = L-histidyl-tRNA(His) + AMP + diphosphate + H(+)</text>
        <dbReference type="Rhea" id="RHEA:17313"/>
        <dbReference type="Rhea" id="RHEA-COMP:9665"/>
        <dbReference type="Rhea" id="RHEA-COMP:9689"/>
        <dbReference type="ChEBI" id="CHEBI:15378"/>
        <dbReference type="ChEBI" id="CHEBI:30616"/>
        <dbReference type="ChEBI" id="CHEBI:33019"/>
        <dbReference type="ChEBI" id="CHEBI:57595"/>
        <dbReference type="ChEBI" id="CHEBI:78442"/>
        <dbReference type="ChEBI" id="CHEBI:78527"/>
        <dbReference type="ChEBI" id="CHEBI:456215"/>
        <dbReference type="EC" id="6.1.1.21"/>
    </reaction>
</comment>
<dbReference type="RefSeq" id="WP_407348401.1">
    <property type="nucleotide sequence ID" value="NZ_CP136864.1"/>
</dbReference>
<dbReference type="SUPFAM" id="SSF52954">
    <property type="entry name" value="Class II aaRS ABD-related"/>
    <property type="match status" value="1"/>
</dbReference>
<feature type="domain" description="Aminoacyl-transfer RNA synthetases class-II family profile" evidence="11">
    <location>
        <begin position="21"/>
        <end position="326"/>
    </location>
</feature>
<dbReference type="InterPro" id="IPR004516">
    <property type="entry name" value="HisRS/HisZ"/>
</dbReference>
<dbReference type="Proteomes" id="UP001626537">
    <property type="component" value="Chromosome"/>
</dbReference>
<evidence type="ECO:0000256" key="2">
    <source>
        <dbReference type="ARBA" id="ARBA00011738"/>
    </source>
</evidence>
<keyword evidence="8 10" id="KW-0030">Aminoacyl-tRNA synthetase</keyword>
<dbReference type="Pfam" id="PF03129">
    <property type="entry name" value="HGTP_anticodon"/>
    <property type="match status" value="1"/>
</dbReference>
<dbReference type="HAMAP" id="MF_00127">
    <property type="entry name" value="His_tRNA_synth"/>
    <property type="match status" value="1"/>
</dbReference>
<dbReference type="PANTHER" id="PTHR43707:SF1">
    <property type="entry name" value="HISTIDINE--TRNA LIGASE, MITOCHONDRIAL-RELATED"/>
    <property type="match status" value="1"/>
</dbReference>
<evidence type="ECO:0000256" key="4">
    <source>
        <dbReference type="ARBA" id="ARBA00022598"/>
    </source>
</evidence>
<dbReference type="SUPFAM" id="SSF55681">
    <property type="entry name" value="Class II aaRS and biotin synthetases"/>
    <property type="match status" value="1"/>
</dbReference>
<dbReference type="InterPro" id="IPR004154">
    <property type="entry name" value="Anticodon-bd"/>
</dbReference>